<comment type="similarity">
    <text evidence="2">Belongs to the TsaE family.</text>
</comment>
<dbReference type="AlphaFoldDB" id="A0A6N7IU37"/>
<dbReference type="GO" id="GO:0005737">
    <property type="term" value="C:cytoplasm"/>
    <property type="evidence" value="ECO:0007669"/>
    <property type="project" value="UniProtKB-SubCell"/>
</dbReference>
<keyword evidence="7" id="KW-0547">Nucleotide-binding</keyword>
<comment type="subcellular location">
    <subcellularLocation>
        <location evidence="1">Cytoplasm</location>
    </subcellularLocation>
</comment>
<dbReference type="GO" id="GO:0005524">
    <property type="term" value="F:ATP binding"/>
    <property type="evidence" value="ECO:0007669"/>
    <property type="project" value="UniProtKB-KW"/>
</dbReference>
<dbReference type="SUPFAM" id="SSF52540">
    <property type="entry name" value="P-loop containing nucleoside triphosphate hydrolases"/>
    <property type="match status" value="1"/>
</dbReference>
<evidence type="ECO:0000256" key="5">
    <source>
        <dbReference type="ARBA" id="ARBA00022694"/>
    </source>
</evidence>
<protein>
    <recommendedName>
        <fullName evidence="3">tRNA threonylcarbamoyladenosine biosynthesis protein TsaE</fullName>
    </recommendedName>
    <alternativeName>
        <fullName evidence="10">t(6)A37 threonylcarbamoyladenosine biosynthesis protein TsaE</fullName>
    </alternativeName>
</protein>
<evidence type="ECO:0000256" key="3">
    <source>
        <dbReference type="ARBA" id="ARBA00019010"/>
    </source>
</evidence>
<evidence type="ECO:0000256" key="10">
    <source>
        <dbReference type="ARBA" id="ARBA00032441"/>
    </source>
</evidence>
<dbReference type="GO" id="GO:0016740">
    <property type="term" value="F:transferase activity"/>
    <property type="evidence" value="ECO:0007669"/>
    <property type="project" value="UniProtKB-KW"/>
</dbReference>
<evidence type="ECO:0000313" key="12">
    <source>
        <dbReference type="Proteomes" id="UP000441717"/>
    </source>
</evidence>
<dbReference type="Proteomes" id="UP000441717">
    <property type="component" value="Unassembled WGS sequence"/>
</dbReference>
<evidence type="ECO:0000313" key="11">
    <source>
        <dbReference type="EMBL" id="MQL52608.1"/>
    </source>
</evidence>
<evidence type="ECO:0000256" key="1">
    <source>
        <dbReference type="ARBA" id="ARBA00004496"/>
    </source>
</evidence>
<keyword evidence="5" id="KW-0819">tRNA processing</keyword>
<dbReference type="OrthoDB" id="9815896at2"/>
<sequence length="160" mass="18059">MELVWQTRSAGETEDFGRLLGNLLAPGDVLCLYGDLGAGKTTLARGIARGLGVGGPVTSPTFNLIHEYDGRLPFYHMDVYRLSGTEDMFDLGYEEYFYGRGVTLVEWAERASEVLPGERLDIYLEAYSGEPDWREIRLFSRGKRYEELVKELDALVRTGH</sequence>
<dbReference type="InterPro" id="IPR027417">
    <property type="entry name" value="P-loop_NTPase"/>
</dbReference>
<evidence type="ECO:0000256" key="6">
    <source>
        <dbReference type="ARBA" id="ARBA00022723"/>
    </source>
</evidence>
<accession>A0A6N7IU37</accession>
<keyword evidence="8" id="KW-0067">ATP-binding</keyword>
<dbReference type="Pfam" id="PF02367">
    <property type="entry name" value="TsaE"/>
    <property type="match status" value="1"/>
</dbReference>
<dbReference type="GO" id="GO:0002949">
    <property type="term" value="P:tRNA threonylcarbamoyladenosine modification"/>
    <property type="evidence" value="ECO:0007669"/>
    <property type="project" value="InterPro"/>
</dbReference>
<comment type="caution">
    <text evidence="11">The sequence shown here is derived from an EMBL/GenBank/DDBJ whole genome shotgun (WGS) entry which is preliminary data.</text>
</comment>
<dbReference type="PANTHER" id="PTHR33540:SF2">
    <property type="entry name" value="TRNA THREONYLCARBAMOYLADENOSINE BIOSYNTHESIS PROTEIN TSAE"/>
    <property type="match status" value="1"/>
</dbReference>
<evidence type="ECO:0000256" key="7">
    <source>
        <dbReference type="ARBA" id="ARBA00022741"/>
    </source>
</evidence>
<dbReference type="InterPro" id="IPR003442">
    <property type="entry name" value="T6A_TsaE"/>
</dbReference>
<gene>
    <name evidence="11" type="primary">tsaE</name>
    <name evidence="11" type="ORF">GFC01_10100</name>
</gene>
<keyword evidence="12" id="KW-1185">Reference proteome</keyword>
<dbReference type="EMBL" id="WHYR01000025">
    <property type="protein sequence ID" value="MQL52608.1"/>
    <property type="molecule type" value="Genomic_DNA"/>
</dbReference>
<proteinExistence type="inferred from homology"/>
<dbReference type="GO" id="GO:0046872">
    <property type="term" value="F:metal ion binding"/>
    <property type="evidence" value="ECO:0007669"/>
    <property type="project" value="UniProtKB-KW"/>
</dbReference>
<name>A0A6N7IU37_9FIRM</name>
<dbReference type="NCBIfam" id="TIGR00150">
    <property type="entry name" value="T6A_YjeE"/>
    <property type="match status" value="1"/>
</dbReference>
<keyword evidence="4" id="KW-0963">Cytoplasm</keyword>
<keyword evidence="11" id="KW-0808">Transferase</keyword>
<dbReference type="Gene3D" id="3.40.50.300">
    <property type="entry name" value="P-loop containing nucleotide triphosphate hydrolases"/>
    <property type="match status" value="1"/>
</dbReference>
<organism evidence="11 12">
    <name type="scientific">Desulfofundulus thermobenzoicus</name>
    <dbReference type="NCBI Taxonomy" id="29376"/>
    <lineage>
        <taxon>Bacteria</taxon>
        <taxon>Bacillati</taxon>
        <taxon>Bacillota</taxon>
        <taxon>Clostridia</taxon>
        <taxon>Eubacteriales</taxon>
        <taxon>Peptococcaceae</taxon>
        <taxon>Desulfofundulus</taxon>
    </lineage>
</organism>
<evidence type="ECO:0000256" key="2">
    <source>
        <dbReference type="ARBA" id="ARBA00007599"/>
    </source>
</evidence>
<keyword evidence="6" id="KW-0479">Metal-binding</keyword>
<dbReference type="PANTHER" id="PTHR33540">
    <property type="entry name" value="TRNA THREONYLCARBAMOYLADENOSINE BIOSYNTHESIS PROTEIN TSAE"/>
    <property type="match status" value="1"/>
</dbReference>
<evidence type="ECO:0000256" key="8">
    <source>
        <dbReference type="ARBA" id="ARBA00022840"/>
    </source>
</evidence>
<dbReference type="RefSeq" id="WP_152946889.1">
    <property type="nucleotide sequence ID" value="NZ_WHYR01000025.1"/>
</dbReference>
<reference evidence="11 12" key="1">
    <citation type="submission" date="2019-10" db="EMBL/GenBank/DDBJ databases">
        <title>Comparative genomics of sulfur disproportionating microorganisms.</title>
        <authorList>
            <person name="Ward L.M."/>
            <person name="Bertran E."/>
            <person name="Johnston D."/>
        </authorList>
    </citation>
    <scope>NUCLEOTIDE SEQUENCE [LARGE SCALE GENOMIC DNA]</scope>
    <source>
        <strain evidence="11 12">DSM 14055</strain>
    </source>
</reference>
<evidence type="ECO:0000256" key="9">
    <source>
        <dbReference type="ARBA" id="ARBA00022842"/>
    </source>
</evidence>
<keyword evidence="9" id="KW-0460">Magnesium</keyword>
<evidence type="ECO:0000256" key="4">
    <source>
        <dbReference type="ARBA" id="ARBA00022490"/>
    </source>
</evidence>